<reference evidence="2" key="2">
    <citation type="journal article" date="2023" name="Commun. Biol.">
        <title>Intrasexual cuticular hydrocarbon dimorphism in a wasp sheds light on hydrocarbon biosynthesis genes in Hymenoptera.</title>
        <authorList>
            <person name="Moris V.C."/>
            <person name="Podsiadlowski L."/>
            <person name="Martin S."/>
            <person name="Oeyen J.P."/>
            <person name="Donath A."/>
            <person name="Petersen M."/>
            <person name="Wilbrandt J."/>
            <person name="Misof B."/>
            <person name="Liedtke D."/>
            <person name="Thamm M."/>
            <person name="Scheiner R."/>
            <person name="Schmitt T."/>
            <person name="Niehuis O."/>
        </authorList>
    </citation>
    <scope>NUCLEOTIDE SEQUENCE</scope>
    <source>
        <strain evidence="2">GBR_01_08_01A</strain>
    </source>
</reference>
<protein>
    <submittedName>
        <fullName evidence="2">Uncharacterized protein</fullName>
    </submittedName>
</protein>
<accession>A0AAD9RM19</accession>
<dbReference type="AlphaFoldDB" id="A0AAD9RM19"/>
<organism evidence="2 3">
    <name type="scientific">Odynerus spinipes</name>
    <dbReference type="NCBI Taxonomy" id="1348599"/>
    <lineage>
        <taxon>Eukaryota</taxon>
        <taxon>Metazoa</taxon>
        <taxon>Ecdysozoa</taxon>
        <taxon>Arthropoda</taxon>
        <taxon>Hexapoda</taxon>
        <taxon>Insecta</taxon>
        <taxon>Pterygota</taxon>
        <taxon>Neoptera</taxon>
        <taxon>Endopterygota</taxon>
        <taxon>Hymenoptera</taxon>
        <taxon>Apocrita</taxon>
        <taxon>Aculeata</taxon>
        <taxon>Vespoidea</taxon>
        <taxon>Vespidae</taxon>
        <taxon>Eumeninae</taxon>
        <taxon>Odynerus</taxon>
    </lineage>
</organism>
<keyword evidence="3" id="KW-1185">Reference proteome</keyword>
<evidence type="ECO:0000256" key="1">
    <source>
        <dbReference type="SAM" id="MobiDB-lite"/>
    </source>
</evidence>
<feature type="region of interest" description="Disordered" evidence="1">
    <location>
        <begin position="66"/>
        <end position="89"/>
    </location>
</feature>
<dbReference type="EMBL" id="JAIFRP010000031">
    <property type="protein sequence ID" value="KAK2582234.1"/>
    <property type="molecule type" value="Genomic_DNA"/>
</dbReference>
<sequence length="106" mass="12489">MPVLNFHTREFPYHDARLPLKVGTRQTGKAPWLRVKYPRIPTMPHYDYKQLPRKTRENFTQRDLYKVSERDPSSQASFSSGRTKECHGSAIQTISTEPLEFFYTIL</sequence>
<reference evidence="2" key="1">
    <citation type="submission" date="2021-08" db="EMBL/GenBank/DDBJ databases">
        <authorList>
            <person name="Misof B."/>
            <person name="Oliver O."/>
            <person name="Podsiadlowski L."/>
            <person name="Donath A."/>
            <person name="Peters R."/>
            <person name="Mayer C."/>
            <person name="Rust J."/>
            <person name="Gunkel S."/>
            <person name="Lesny P."/>
            <person name="Martin S."/>
            <person name="Oeyen J.P."/>
            <person name="Petersen M."/>
            <person name="Panagiotis P."/>
            <person name="Wilbrandt J."/>
            <person name="Tanja T."/>
        </authorList>
    </citation>
    <scope>NUCLEOTIDE SEQUENCE</scope>
    <source>
        <strain evidence="2">GBR_01_08_01A</strain>
        <tissue evidence="2">Thorax + abdomen</tissue>
    </source>
</reference>
<gene>
    <name evidence="2" type="ORF">KPH14_004581</name>
</gene>
<evidence type="ECO:0000313" key="3">
    <source>
        <dbReference type="Proteomes" id="UP001258017"/>
    </source>
</evidence>
<evidence type="ECO:0000313" key="2">
    <source>
        <dbReference type="EMBL" id="KAK2582234.1"/>
    </source>
</evidence>
<comment type="caution">
    <text evidence="2">The sequence shown here is derived from an EMBL/GenBank/DDBJ whole genome shotgun (WGS) entry which is preliminary data.</text>
</comment>
<name>A0AAD9RM19_9HYME</name>
<proteinExistence type="predicted"/>
<dbReference type="Proteomes" id="UP001258017">
    <property type="component" value="Unassembled WGS sequence"/>
</dbReference>